<reference evidence="2 3" key="1">
    <citation type="submission" date="2019-05" db="EMBL/GenBank/DDBJ databases">
        <title>Another draft genome of Portunus trituberculatus and its Hox gene families provides insights of decapod evolution.</title>
        <authorList>
            <person name="Jeong J.-H."/>
            <person name="Song I."/>
            <person name="Kim S."/>
            <person name="Choi T."/>
            <person name="Kim D."/>
            <person name="Ryu S."/>
            <person name="Kim W."/>
        </authorList>
    </citation>
    <scope>NUCLEOTIDE SEQUENCE [LARGE SCALE GENOMIC DNA]</scope>
    <source>
        <tissue evidence="2">Muscle</tissue>
    </source>
</reference>
<evidence type="ECO:0000313" key="2">
    <source>
        <dbReference type="EMBL" id="MPC84765.1"/>
    </source>
</evidence>
<accession>A0A5B7IQI4</accession>
<evidence type="ECO:0000313" key="3">
    <source>
        <dbReference type="Proteomes" id="UP000324222"/>
    </source>
</evidence>
<sequence>MLEKRTDSKGEGSSPPTTPSSQWLAVNKEKPYNMKNLYGNFDEKREVLCVTVTATKSVGKESTATARHCQPTPPHQNSTSIQKNV</sequence>
<feature type="region of interest" description="Disordered" evidence="1">
    <location>
        <begin position="57"/>
        <end position="85"/>
    </location>
</feature>
<gene>
    <name evidence="2" type="ORF">E2C01_079514</name>
</gene>
<evidence type="ECO:0000256" key="1">
    <source>
        <dbReference type="SAM" id="MobiDB-lite"/>
    </source>
</evidence>
<protein>
    <submittedName>
        <fullName evidence="2">Uncharacterized protein</fullName>
    </submittedName>
</protein>
<comment type="caution">
    <text evidence="2">The sequence shown here is derived from an EMBL/GenBank/DDBJ whole genome shotgun (WGS) entry which is preliminary data.</text>
</comment>
<feature type="region of interest" description="Disordered" evidence="1">
    <location>
        <begin position="1"/>
        <end position="27"/>
    </location>
</feature>
<proteinExistence type="predicted"/>
<dbReference type="AlphaFoldDB" id="A0A5B7IQI4"/>
<dbReference type="EMBL" id="VSRR010066381">
    <property type="protein sequence ID" value="MPC84765.1"/>
    <property type="molecule type" value="Genomic_DNA"/>
</dbReference>
<organism evidence="2 3">
    <name type="scientific">Portunus trituberculatus</name>
    <name type="common">Swimming crab</name>
    <name type="synonym">Neptunus trituberculatus</name>
    <dbReference type="NCBI Taxonomy" id="210409"/>
    <lineage>
        <taxon>Eukaryota</taxon>
        <taxon>Metazoa</taxon>
        <taxon>Ecdysozoa</taxon>
        <taxon>Arthropoda</taxon>
        <taxon>Crustacea</taxon>
        <taxon>Multicrustacea</taxon>
        <taxon>Malacostraca</taxon>
        <taxon>Eumalacostraca</taxon>
        <taxon>Eucarida</taxon>
        <taxon>Decapoda</taxon>
        <taxon>Pleocyemata</taxon>
        <taxon>Brachyura</taxon>
        <taxon>Eubrachyura</taxon>
        <taxon>Portunoidea</taxon>
        <taxon>Portunidae</taxon>
        <taxon>Portuninae</taxon>
        <taxon>Portunus</taxon>
    </lineage>
</organism>
<keyword evidence="3" id="KW-1185">Reference proteome</keyword>
<name>A0A5B7IQI4_PORTR</name>
<feature type="compositionally biased region" description="Basic and acidic residues" evidence="1">
    <location>
        <begin position="1"/>
        <end position="10"/>
    </location>
</feature>
<feature type="compositionally biased region" description="Polar residues" evidence="1">
    <location>
        <begin position="75"/>
        <end position="85"/>
    </location>
</feature>
<dbReference type="Proteomes" id="UP000324222">
    <property type="component" value="Unassembled WGS sequence"/>
</dbReference>